<evidence type="ECO:0000313" key="5">
    <source>
        <dbReference type="EMBL" id="TKA22388.1"/>
    </source>
</evidence>
<dbReference type="Proteomes" id="UP000308549">
    <property type="component" value="Unassembled WGS sequence"/>
</dbReference>
<keyword evidence="6" id="KW-1185">Reference proteome</keyword>
<evidence type="ECO:0000259" key="4">
    <source>
        <dbReference type="PROSITE" id="PS50158"/>
    </source>
</evidence>
<dbReference type="Pfam" id="PF13086">
    <property type="entry name" value="AAA_11"/>
    <property type="match status" value="1"/>
</dbReference>
<dbReference type="GO" id="GO:0003676">
    <property type="term" value="F:nucleic acid binding"/>
    <property type="evidence" value="ECO:0007669"/>
    <property type="project" value="InterPro"/>
</dbReference>
<dbReference type="SMART" id="SM00343">
    <property type="entry name" value="ZnF_C2HC"/>
    <property type="match status" value="1"/>
</dbReference>
<protein>
    <recommendedName>
        <fullName evidence="4">CCHC-type domain-containing protein</fullName>
    </recommendedName>
</protein>
<keyword evidence="1" id="KW-0067">ATP-binding</keyword>
<dbReference type="PROSITE" id="PS50158">
    <property type="entry name" value="ZF_CCHC"/>
    <property type="match status" value="1"/>
</dbReference>
<feature type="domain" description="CCHC-type" evidence="4">
    <location>
        <begin position="1329"/>
        <end position="1344"/>
    </location>
</feature>
<feature type="compositionally biased region" description="Basic and acidic residues" evidence="3">
    <location>
        <begin position="828"/>
        <end position="837"/>
    </location>
</feature>
<keyword evidence="1" id="KW-0547">Nucleotide-binding</keyword>
<feature type="compositionally biased region" description="Acidic residues" evidence="3">
    <location>
        <begin position="1417"/>
        <end position="1441"/>
    </location>
</feature>
<dbReference type="InterPro" id="IPR027417">
    <property type="entry name" value="P-loop_NTPase"/>
</dbReference>
<dbReference type="SUPFAM" id="SSF52540">
    <property type="entry name" value="P-loop containing nucleoside triphosphate hydrolases"/>
    <property type="match status" value="1"/>
</dbReference>
<sequence>MSQDNPFRGNGRNNKKGKGKQNQGQGQGQHQRPDALQQQSKPGEKETAGPPAWQRLGFRPDVSTTAPIQPAAAPLSTKDGNALSEAMAQTDIAGPKTRGKDAANFMGASMWGHEDEEEDDGEGEVRDTVPEALKRVSGLEARAPFISREKVVELEPHQKVLSTDQLPSDIDRFPTADKDLYPDHLSGIYNEFRGQDIPIDEDMEVVWAEGKKSRIDGNNASVEVHVHNTGEDDVMLSTIANPPPGQDKALDTRCIKLVYQMHSQVPGFTLLINKRGDDEQGNKKNIVFFRYFANMLRKGASIETDGSVAICTELGKNLKHAHSSNEGQSLMGLWVALPPSTNFAPEQADHHPTWGAPSSRPLITGVGRDEIMRLVETAKRAEKWGNSTLSIGDWALVGLFLANELSIFRYWKDDEAPKKVWERFDRYWTAAMSDAGIHGNFPYYRRQARRQGREISDRQFRMTIDKCPPPRHMVLKWRGTYDQGNLVGLLPEQWDSFPDSLFYPDAESKAFAVRLGVERGRDFGKAQIRYALNAKQGALSGRFDVFPPRMGPNIYWLDVNVDNVSGSGVKALFGENRKSRPAAHTRITVTIKEEGHPLHLQELKGTIQEDLWGRDPSIAAVVRARPDLPRCTGPPGQNEFTVPVEVELDDDGTPSDRQNAALCELAKGIERTDGVDLSRLVLRATSTIEDQDKIHRDVADVSDHRAAYAEIVSGSRLNVQQAFAANTAFQQAFLLLHGPPGTGKTRTELAIARGHVEVGRSLGQKRRIFACAPSNKAVDNMVDGLIAAFGGNKDRMKQSLHICRFKGGRVNPGHRTKRNTNALAENATAERERGHDGDDQDEMESSIWDLCDFMANKDEPQGHHLEFYFQRQRRRYIRSCSTDESCPYHSEALHYCDALRESRKATASTVAKKDAKQVMKEADDVWDARYFDEEVDIVFCTNSAAAHSTLMDHFKPSVLVSDEAALASLADVVTPMAAFKESLVTVVLGGDHKQQGPPALSRGGNETLKELLRTLFVTLQDDENCPGKVDLQIQHRMQPAIADMVSKIWYGDRLRGHESLEEETPLRVTLKEAWAYLTTSGCSNSRLRLGVNVSGQATQRTVEGSVSLCNDAEAEFVLAYVEYLLQFTPSRRPEGQLQGRKVEESDILIITPYAGQVSLIKQRLYHDKRNDIQVVTSAGVQGRESPIVLLSLVRNKPDSDEQLLSSEDSSRLHVGFIAQSTQLCVNFSRAREHQVTFANWEAWIKAWKAGHPWMVRGRGHHWPFAQVVQDHLDRKDIVEMSHFQSLLSKDQSQAAAPQQSEAIWRTIGTGDEIRAQLATQGVGDYNKTCNKCHQPGHKSANCPEIGHLANECLTPSTPAVRRATAGQPRRNNNAFEAFREERDGPAQRLGIGAGEKRNAPETQAGDERPLQRHKEDDEKEDGEKEDGEVGEEAPDVDMGLD</sequence>
<dbReference type="PANTHER" id="PTHR10887">
    <property type="entry name" value="DNA2/NAM7 HELICASE FAMILY"/>
    <property type="match status" value="1"/>
</dbReference>
<gene>
    <name evidence="5" type="ORF">B0A50_08270</name>
</gene>
<feature type="region of interest" description="Disordered" evidence="3">
    <location>
        <begin position="811"/>
        <end position="841"/>
    </location>
</feature>
<name>A0A4U0TKG6_9PEZI</name>
<dbReference type="InterPro" id="IPR041679">
    <property type="entry name" value="DNA2/NAM7-like_C"/>
</dbReference>
<evidence type="ECO:0000256" key="1">
    <source>
        <dbReference type="ARBA" id="ARBA00022806"/>
    </source>
</evidence>
<proteinExistence type="predicted"/>
<keyword evidence="2" id="KW-0863">Zinc-finger</keyword>
<feature type="region of interest" description="Disordered" evidence="3">
    <location>
        <begin position="1360"/>
        <end position="1441"/>
    </location>
</feature>
<evidence type="ECO:0000256" key="3">
    <source>
        <dbReference type="SAM" id="MobiDB-lite"/>
    </source>
</evidence>
<organism evidence="5 6">
    <name type="scientific">Salinomyces thailandicus</name>
    <dbReference type="NCBI Taxonomy" id="706561"/>
    <lineage>
        <taxon>Eukaryota</taxon>
        <taxon>Fungi</taxon>
        <taxon>Dikarya</taxon>
        <taxon>Ascomycota</taxon>
        <taxon>Pezizomycotina</taxon>
        <taxon>Dothideomycetes</taxon>
        <taxon>Dothideomycetidae</taxon>
        <taxon>Mycosphaerellales</taxon>
        <taxon>Teratosphaeriaceae</taxon>
        <taxon>Salinomyces</taxon>
    </lineage>
</organism>
<dbReference type="OrthoDB" id="3946766at2759"/>
<keyword evidence="1" id="KW-0347">Helicase</keyword>
<comment type="caution">
    <text evidence="5">The sequence shown here is derived from an EMBL/GenBank/DDBJ whole genome shotgun (WGS) entry which is preliminary data.</text>
</comment>
<keyword evidence="2" id="KW-0862">Zinc</keyword>
<reference evidence="5 6" key="1">
    <citation type="submission" date="2017-03" db="EMBL/GenBank/DDBJ databases">
        <title>Genomes of endolithic fungi from Antarctica.</title>
        <authorList>
            <person name="Coleine C."/>
            <person name="Masonjones S."/>
            <person name="Stajich J.E."/>
        </authorList>
    </citation>
    <scope>NUCLEOTIDE SEQUENCE [LARGE SCALE GENOMIC DNA]</scope>
    <source>
        <strain evidence="5 6">CCFEE 6315</strain>
    </source>
</reference>
<dbReference type="InterPro" id="IPR001878">
    <property type="entry name" value="Znf_CCHC"/>
</dbReference>
<keyword evidence="1" id="KW-0378">Hydrolase</keyword>
<dbReference type="Gene3D" id="3.40.50.300">
    <property type="entry name" value="P-loop containing nucleotide triphosphate hydrolases"/>
    <property type="match status" value="2"/>
</dbReference>
<evidence type="ECO:0000313" key="6">
    <source>
        <dbReference type="Proteomes" id="UP000308549"/>
    </source>
</evidence>
<dbReference type="Pfam" id="PF13087">
    <property type="entry name" value="AAA_12"/>
    <property type="match status" value="1"/>
</dbReference>
<feature type="compositionally biased region" description="Basic and acidic residues" evidence="3">
    <location>
        <begin position="1394"/>
        <end position="1416"/>
    </location>
</feature>
<dbReference type="InterPro" id="IPR041677">
    <property type="entry name" value="DNA2/NAM7_AAA_11"/>
</dbReference>
<dbReference type="PANTHER" id="PTHR10887:SF495">
    <property type="entry name" value="HELICASE SENATAXIN ISOFORM X1-RELATED"/>
    <property type="match status" value="1"/>
</dbReference>
<dbReference type="CDD" id="cd18808">
    <property type="entry name" value="SF1_C_Upf1"/>
    <property type="match status" value="1"/>
</dbReference>
<keyword evidence="2" id="KW-0479">Metal-binding</keyword>
<dbReference type="InterPro" id="IPR045055">
    <property type="entry name" value="DNA2/NAM7-like"/>
</dbReference>
<dbReference type="InterPro" id="IPR047187">
    <property type="entry name" value="SF1_C_Upf1"/>
</dbReference>
<evidence type="ECO:0000256" key="2">
    <source>
        <dbReference type="PROSITE-ProRule" id="PRU00047"/>
    </source>
</evidence>
<dbReference type="GO" id="GO:0004386">
    <property type="term" value="F:helicase activity"/>
    <property type="evidence" value="ECO:0007669"/>
    <property type="project" value="InterPro"/>
</dbReference>
<dbReference type="GO" id="GO:0008270">
    <property type="term" value="F:zinc ion binding"/>
    <property type="evidence" value="ECO:0007669"/>
    <property type="project" value="UniProtKB-KW"/>
</dbReference>
<dbReference type="EMBL" id="NAJL01000076">
    <property type="protein sequence ID" value="TKA22388.1"/>
    <property type="molecule type" value="Genomic_DNA"/>
</dbReference>
<accession>A0A4U0TKG6</accession>
<feature type="region of interest" description="Disordered" evidence="3">
    <location>
        <begin position="1"/>
        <end position="103"/>
    </location>
</feature>